<dbReference type="Proteomes" id="UP001165580">
    <property type="component" value="Unassembled WGS sequence"/>
</dbReference>
<gene>
    <name evidence="3" type="ORF">NVV95_15505</name>
</gene>
<dbReference type="CDD" id="cd03392">
    <property type="entry name" value="PAP2_like_2"/>
    <property type="match status" value="1"/>
</dbReference>
<feature type="transmembrane region" description="Helical" evidence="1">
    <location>
        <begin position="208"/>
        <end position="231"/>
    </location>
</feature>
<feature type="transmembrane region" description="Helical" evidence="1">
    <location>
        <begin position="116"/>
        <end position="136"/>
    </location>
</feature>
<evidence type="ECO:0000259" key="2">
    <source>
        <dbReference type="SMART" id="SM00014"/>
    </source>
</evidence>
<dbReference type="EMBL" id="JANTEZ010000006">
    <property type="protein sequence ID" value="MCS5715954.1"/>
    <property type="molecule type" value="Genomic_DNA"/>
</dbReference>
<sequence length="256" mass="27895">MTTLKSGRLAAWNEKFVVEERYLPAATRRRLYLTSAVLIVVGLIAFVALLVGVVTHTGFERLDAPVEDWFESTVRPSTTSFMVVLAVVFGPVALPIIILVVLIGWIVAARHLWRPFLLAIGMVTGVVLAQVIAPIVQHPRPPIGEMLMGPDRSFSFPSGHVLGTCDFLLITSYLLASRLQRRWFAIAAFTVAIVAIAAQIVSRLYLGYHWISDTTASVALSLVILGVIIAVDTRRTVRVSGEPVTGPASQPQRDGT</sequence>
<keyword evidence="4" id="KW-1185">Reference proteome</keyword>
<dbReference type="RefSeq" id="WP_259487450.1">
    <property type="nucleotide sequence ID" value="NZ_JANTEZ010000006.1"/>
</dbReference>
<feature type="transmembrane region" description="Helical" evidence="1">
    <location>
        <begin position="156"/>
        <end position="176"/>
    </location>
</feature>
<name>A0ABT2GLZ7_9MICO</name>
<keyword evidence="1" id="KW-0472">Membrane</keyword>
<dbReference type="Pfam" id="PF01569">
    <property type="entry name" value="PAP2"/>
    <property type="match status" value="1"/>
</dbReference>
<accession>A0ABT2GLZ7</accession>
<evidence type="ECO:0000313" key="3">
    <source>
        <dbReference type="EMBL" id="MCS5715954.1"/>
    </source>
</evidence>
<dbReference type="PANTHER" id="PTHR14969">
    <property type="entry name" value="SPHINGOSINE-1-PHOSPHATE PHOSPHOHYDROLASE"/>
    <property type="match status" value="1"/>
</dbReference>
<dbReference type="InterPro" id="IPR036938">
    <property type="entry name" value="PAP2/HPO_sf"/>
</dbReference>
<dbReference type="SUPFAM" id="SSF48317">
    <property type="entry name" value="Acid phosphatase/Vanadium-dependent haloperoxidase"/>
    <property type="match status" value="1"/>
</dbReference>
<reference evidence="3" key="1">
    <citation type="submission" date="2022-08" db="EMBL/GenBank/DDBJ databases">
        <authorList>
            <person name="Deng Y."/>
            <person name="Han X.-F."/>
            <person name="Zhang Y.-Q."/>
        </authorList>
    </citation>
    <scope>NUCLEOTIDE SEQUENCE</scope>
    <source>
        <strain evidence="3">CPCC 205716</strain>
    </source>
</reference>
<organism evidence="3 4">
    <name type="scientific">Herbiconiux gentiana</name>
    <dbReference type="NCBI Taxonomy" id="2970912"/>
    <lineage>
        <taxon>Bacteria</taxon>
        <taxon>Bacillati</taxon>
        <taxon>Actinomycetota</taxon>
        <taxon>Actinomycetes</taxon>
        <taxon>Micrococcales</taxon>
        <taxon>Microbacteriaceae</taxon>
        <taxon>Herbiconiux</taxon>
    </lineage>
</organism>
<feature type="transmembrane region" description="Helical" evidence="1">
    <location>
        <begin position="183"/>
        <end position="202"/>
    </location>
</feature>
<feature type="domain" description="Phosphatidic acid phosphatase type 2/haloperoxidase" evidence="2">
    <location>
        <begin position="113"/>
        <end position="229"/>
    </location>
</feature>
<feature type="transmembrane region" description="Helical" evidence="1">
    <location>
        <begin position="31"/>
        <end position="59"/>
    </location>
</feature>
<dbReference type="InterPro" id="IPR000326">
    <property type="entry name" value="PAP2/HPO"/>
</dbReference>
<keyword evidence="1" id="KW-0812">Transmembrane</keyword>
<dbReference type="SMART" id="SM00014">
    <property type="entry name" value="acidPPc"/>
    <property type="match status" value="1"/>
</dbReference>
<dbReference type="PANTHER" id="PTHR14969:SF13">
    <property type="entry name" value="AT30094P"/>
    <property type="match status" value="1"/>
</dbReference>
<protein>
    <submittedName>
        <fullName evidence="3">Phosphatase PAP2 family protein</fullName>
    </submittedName>
</protein>
<feature type="transmembrane region" description="Helical" evidence="1">
    <location>
        <begin position="79"/>
        <end position="109"/>
    </location>
</feature>
<evidence type="ECO:0000256" key="1">
    <source>
        <dbReference type="SAM" id="Phobius"/>
    </source>
</evidence>
<comment type="caution">
    <text evidence="3">The sequence shown here is derived from an EMBL/GenBank/DDBJ whole genome shotgun (WGS) entry which is preliminary data.</text>
</comment>
<evidence type="ECO:0000313" key="4">
    <source>
        <dbReference type="Proteomes" id="UP001165580"/>
    </source>
</evidence>
<keyword evidence="1" id="KW-1133">Transmembrane helix</keyword>
<proteinExistence type="predicted"/>
<dbReference type="Gene3D" id="1.20.144.10">
    <property type="entry name" value="Phosphatidic acid phosphatase type 2/haloperoxidase"/>
    <property type="match status" value="1"/>
</dbReference>